<dbReference type="GO" id="GO:0010308">
    <property type="term" value="F:acireductone dioxygenase (Ni2+-requiring) activity"/>
    <property type="evidence" value="ECO:0007669"/>
    <property type="project" value="UniProtKB-UniRule"/>
</dbReference>
<keyword evidence="9 13" id="KW-0560">Oxidoreductase</keyword>
<keyword evidence="8 13" id="KW-0223">Dioxygenase</keyword>
<keyword evidence="12 13" id="KW-0539">Nucleus</keyword>
<comment type="catalytic activity">
    <reaction evidence="1 13">
        <text>1,2-dihydroxy-5-(methylsulfanyl)pent-1-en-3-one + O2 = 4-methylsulfanyl-2-oxobutanoate + formate + 2 H(+)</text>
        <dbReference type="Rhea" id="RHEA:24504"/>
        <dbReference type="ChEBI" id="CHEBI:15378"/>
        <dbReference type="ChEBI" id="CHEBI:15379"/>
        <dbReference type="ChEBI" id="CHEBI:15740"/>
        <dbReference type="ChEBI" id="CHEBI:16723"/>
        <dbReference type="ChEBI" id="CHEBI:49252"/>
        <dbReference type="EC" id="1.13.11.54"/>
    </reaction>
</comment>
<evidence type="ECO:0000256" key="12">
    <source>
        <dbReference type="ARBA" id="ARBA00023242"/>
    </source>
</evidence>
<keyword evidence="4 13" id="KW-0963">Cytoplasm</keyword>
<name>A0A6P8QY99_GEOSA</name>
<evidence type="ECO:0000256" key="9">
    <source>
        <dbReference type="ARBA" id="ARBA00023002"/>
    </source>
</evidence>
<gene>
    <name evidence="13 16" type="primary">ADI1</name>
    <name evidence="13" type="synonym">MTCBP1</name>
</gene>
<evidence type="ECO:0000256" key="13">
    <source>
        <dbReference type="HAMAP-Rule" id="MF_03154"/>
    </source>
</evidence>
<keyword evidence="14" id="KW-1133">Transmembrane helix</keyword>
<dbReference type="HAMAP" id="MF_03154">
    <property type="entry name" value="Salvage_MtnD_euk"/>
    <property type="match status" value="1"/>
</dbReference>
<comment type="pathway">
    <text evidence="13">Amino-acid biosynthesis; L-methionine biosynthesis via salvage pathway; L-methionine from S-methyl-5-thio-alpha-D-ribose 1-phosphate: step 5/6.</text>
</comment>
<keyword evidence="10 13" id="KW-0408">Iron</keyword>
<dbReference type="UniPathway" id="UPA00904">
    <property type="reaction ID" value="UER00878"/>
</dbReference>
<evidence type="ECO:0000256" key="3">
    <source>
        <dbReference type="ARBA" id="ARBA00004123"/>
    </source>
</evidence>
<evidence type="ECO:0000256" key="11">
    <source>
        <dbReference type="ARBA" id="ARBA00023167"/>
    </source>
</evidence>
<evidence type="ECO:0000256" key="8">
    <source>
        <dbReference type="ARBA" id="ARBA00022964"/>
    </source>
</evidence>
<comment type="cofactor">
    <cofactor evidence="13">
        <name>Fe(2+)</name>
        <dbReference type="ChEBI" id="CHEBI:29033"/>
    </cofactor>
    <cofactor evidence="13">
        <name>Ni(2+)</name>
        <dbReference type="ChEBI" id="CHEBI:49786"/>
    </cofactor>
    <text evidence="13">Binds either 1 Fe or Ni cation per monomer. Iron-binding promotes an acireductone dioxygenase reaction producing 2-keto-4-methylthiobutyrate, while nickel-binding promotes an acireductone dioxygenase reaction producing 3-(methylsulfanyl)propanoate.</text>
</comment>
<dbReference type="InterPro" id="IPR004313">
    <property type="entry name" value="ARD"/>
</dbReference>
<dbReference type="GeneID" id="117356432"/>
<dbReference type="CTD" id="55256"/>
<evidence type="ECO:0000256" key="7">
    <source>
        <dbReference type="ARBA" id="ARBA00022723"/>
    </source>
</evidence>
<dbReference type="FunCoup" id="A0A6P8QY99">
    <property type="interactions" value="1605"/>
</dbReference>
<feature type="binding site" evidence="13">
    <location>
        <position position="133"/>
    </location>
    <ligand>
        <name>Fe(2+)</name>
        <dbReference type="ChEBI" id="CHEBI:29033"/>
        <note>for iron-dependent acireductone dioxygenase activity</note>
    </ligand>
</feature>
<dbReference type="GO" id="GO:0005506">
    <property type="term" value="F:iron ion binding"/>
    <property type="evidence" value="ECO:0007669"/>
    <property type="project" value="UniProtKB-UniRule"/>
</dbReference>
<dbReference type="InParanoid" id="A0A6P8QY99"/>
<evidence type="ECO:0000256" key="4">
    <source>
        <dbReference type="ARBA" id="ARBA00022490"/>
    </source>
</evidence>
<comment type="cofactor">
    <cofactor evidence="2">
        <name>Ni(2+)</name>
        <dbReference type="ChEBI" id="CHEBI:49786"/>
    </cofactor>
</comment>
<feature type="binding site" evidence="13">
    <location>
        <position position="94"/>
    </location>
    <ligand>
        <name>Ni(2+)</name>
        <dbReference type="ChEBI" id="CHEBI:49786"/>
        <note>for nickel-dependent acireductone dioxygenase activity</note>
    </ligand>
</feature>
<dbReference type="GO" id="GO:0016151">
    <property type="term" value="F:nickel cation binding"/>
    <property type="evidence" value="ECO:0007669"/>
    <property type="project" value="UniProtKB-UniRule"/>
</dbReference>
<keyword evidence="14" id="KW-0812">Transmembrane</keyword>
<dbReference type="Pfam" id="PF03079">
    <property type="entry name" value="ARD"/>
    <property type="match status" value="1"/>
</dbReference>
<dbReference type="AlphaFoldDB" id="A0A6P8QY99"/>
<comment type="subunit">
    <text evidence="13">Monomer.</text>
</comment>
<feature type="binding site" evidence="13">
    <location>
        <position position="88"/>
    </location>
    <ligand>
        <name>Ni(2+)</name>
        <dbReference type="ChEBI" id="CHEBI:49786"/>
        <note>for nickel-dependent acireductone dioxygenase activity</note>
    </ligand>
</feature>
<dbReference type="GO" id="GO:0010309">
    <property type="term" value="F:acireductone dioxygenase [iron(II)-requiring] activity"/>
    <property type="evidence" value="ECO:0007669"/>
    <property type="project" value="UniProtKB-UniRule"/>
</dbReference>
<dbReference type="EC" id="1.13.11.54" evidence="13"/>
<dbReference type="InterPro" id="IPR014710">
    <property type="entry name" value="RmlC-like_jellyroll"/>
</dbReference>
<dbReference type="GO" id="GO:0005634">
    <property type="term" value="C:nucleus"/>
    <property type="evidence" value="ECO:0007669"/>
    <property type="project" value="UniProtKB-SubCell"/>
</dbReference>
<comment type="function">
    <text evidence="13">Catalyzes 2 different reactions between oxygen and the acireductone 1,2-dihydroxy-3-keto-5-methylthiopentene (DHK-MTPene) depending upon the metal bound in the active site. Fe-containing acireductone dioxygenase (Fe-ARD) produces formate and 2-keto-4-methylthiobutyrate (KMTB), the alpha-ketoacid precursor of methionine in the methionine recycle pathway. Ni-containing acireductone dioxygenase (Ni-ARD) produces methylthiopropionate, carbon monoxide and formate, and does not lie on the methionine recycle pathway.</text>
</comment>
<comment type="subcellular location">
    <subcellularLocation>
        <location evidence="13">Cytoplasm</location>
    </subcellularLocation>
    <subcellularLocation>
        <location evidence="3 13">Nucleus</location>
    </subcellularLocation>
    <subcellularLocation>
        <location evidence="13">Cell membrane</location>
        <topology evidence="13">Peripheral membrane protein</topology>
        <orientation evidence="13">Cytoplasmic side</orientation>
    </subcellularLocation>
</comment>
<dbReference type="KEGG" id="gsh:117356432"/>
<reference evidence="16" key="1">
    <citation type="submission" date="2025-08" db="UniProtKB">
        <authorList>
            <consortium name="RefSeq"/>
        </authorList>
    </citation>
    <scope>IDENTIFICATION</scope>
</reference>
<comment type="similarity">
    <text evidence="13">Belongs to the acireductone dioxygenase (ARD) family.</text>
</comment>
<feature type="binding site" evidence="13">
    <location>
        <position position="90"/>
    </location>
    <ligand>
        <name>Fe(2+)</name>
        <dbReference type="ChEBI" id="CHEBI:29033"/>
        <note>for iron-dependent acireductone dioxygenase activity</note>
    </ligand>
</feature>
<evidence type="ECO:0000313" key="15">
    <source>
        <dbReference type="Proteomes" id="UP000515159"/>
    </source>
</evidence>
<dbReference type="GO" id="GO:0005886">
    <property type="term" value="C:plasma membrane"/>
    <property type="evidence" value="ECO:0007669"/>
    <property type="project" value="UniProtKB-SubCell"/>
</dbReference>
<dbReference type="InterPro" id="IPR011051">
    <property type="entry name" value="RmlC_Cupin_sf"/>
</dbReference>
<dbReference type="SUPFAM" id="SSF51182">
    <property type="entry name" value="RmlC-like cupins"/>
    <property type="match status" value="1"/>
</dbReference>
<feature type="binding site" evidence="13">
    <location>
        <position position="94"/>
    </location>
    <ligand>
        <name>Fe(2+)</name>
        <dbReference type="ChEBI" id="CHEBI:29033"/>
        <note>for iron-dependent acireductone dioxygenase activity</note>
    </ligand>
</feature>
<evidence type="ECO:0000256" key="10">
    <source>
        <dbReference type="ARBA" id="ARBA00023004"/>
    </source>
</evidence>
<dbReference type="FunFam" id="2.60.120.10:FF:000031">
    <property type="entry name" value="1,2-dihydroxy-3-keto-5-methylthiopentene dioxygenase"/>
    <property type="match status" value="1"/>
</dbReference>
<dbReference type="Proteomes" id="UP000515159">
    <property type="component" value="Chromosome 3"/>
</dbReference>
<protein>
    <recommendedName>
        <fullName evidence="13">Acireductone dioxygenase</fullName>
    </recommendedName>
    <alternativeName>
        <fullName evidence="13">Acireductone dioxygenase (Fe(2+)-requiring)</fullName>
    </alternativeName>
    <alternativeName>
        <fullName evidence="13">Acireductone dioxygenase (Ni(2+)-requiring)</fullName>
    </alternativeName>
    <alternativeName>
        <fullName evidence="13">Membrane-type 1 matrix metalloproteinase cytoplasmic tail-binding protein 1</fullName>
        <shortName evidence="13">ARD</shortName>
        <shortName evidence="13">ARD'</shortName>
        <shortName evidence="13">Fe-ARD</shortName>
        <shortName evidence="13">MTCBP-1</shortName>
        <shortName evidence="13">Ni-ARD</shortName>
        <ecNumber evidence="13">1.13.11.53</ecNumber>
        <ecNumber evidence="13">1.13.11.54</ecNumber>
    </alternativeName>
</protein>
<evidence type="ECO:0000313" key="16">
    <source>
        <dbReference type="RefSeq" id="XP_033791516.1"/>
    </source>
</evidence>
<keyword evidence="7 13" id="KW-0479">Metal-binding</keyword>
<accession>A0A6P8QY99</accession>
<organism evidence="15 16">
    <name type="scientific">Geotrypetes seraphini</name>
    <name type="common">Gaboon caecilian</name>
    <name type="synonym">Caecilia seraphini</name>
    <dbReference type="NCBI Taxonomy" id="260995"/>
    <lineage>
        <taxon>Eukaryota</taxon>
        <taxon>Metazoa</taxon>
        <taxon>Chordata</taxon>
        <taxon>Craniata</taxon>
        <taxon>Vertebrata</taxon>
        <taxon>Euteleostomi</taxon>
        <taxon>Amphibia</taxon>
        <taxon>Gymnophiona</taxon>
        <taxon>Geotrypetes</taxon>
    </lineage>
</organism>
<keyword evidence="15" id="KW-1185">Reference proteome</keyword>
<dbReference type="GO" id="GO:0005737">
    <property type="term" value="C:cytoplasm"/>
    <property type="evidence" value="ECO:0007669"/>
    <property type="project" value="UniProtKB-SubCell"/>
</dbReference>
<keyword evidence="6 13" id="KW-0028">Amino-acid biosynthesis</keyword>
<keyword evidence="11 13" id="KW-0486">Methionine biosynthesis</keyword>
<evidence type="ECO:0000256" key="5">
    <source>
        <dbReference type="ARBA" id="ARBA00022596"/>
    </source>
</evidence>
<keyword evidence="13" id="KW-1003">Cell membrane</keyword>
<dbReference type="RefSeq" id="XP_033791516.1">
    <property type="nucleotide sequence ID" value="XM_033935625.1"/>
</dbReference>
<feature type="binding site" evidence="13">
    <location>
        <position position="133"/>
    </location>
    <ligand>
        <name>Ni(2+)</name>
        <dbReference type="ChEBI" id="CHEBI:49786"/>
        <note>for nickel-dependent acireductone dioxygenase activity</note>
    </ligand>
</feature>
<comment type="catalytic activity">
    <reaction evidence="13">
        <text>1,2-dihydroxy-5-(methylsulfanyl)pent-1-en-3-one + O2 = 3-(methylsulfanyl)propanoate + CO + formate + 2 H(+)</text>
        <dbReference type="Rhea" id="RHEA:14161"/>
        <dbReference type="ChEBI" id="CHEBI:15378"/>
        <dbReference type="ChEBI" id="CHEBI:15379"/>
        <dbReference type="ChEBI" id="CHEBI:15740"/>
        <dbReference type="ChEBI" id="CHEBI:17245"/>
        <dbReference type="ChEBI" id="CHEBI:49016"/>
        <dbReference type="ChEBI" id="CHEBI:49252"/>
        <dbReference type="EC" id="1.13.11.53"/>
    </reaction>
</comment>
<evidence type="ECO:0000256" key="2">
    <source>
        <dbReference type="ARBA" id="ARBA00001967"/>
    </source>
</evidence>
<dbReference type="CDD" id="cd02232">
    <property type="entry name" value="cupin_ARD"/>
    <property type="match status" value="1"/>
</dbReference>
<dbReference type="PANTHER" id="PTHR23418">
    <property type="entry name" value="ACIREDUCTONE DIOXYGENASE"/>
    <property type="match status" value="1"/>
</dbReference>
<keyword evidence="13 14" id="KW-0472">Membrane</keyword>
<dbReference type="OrthoDB" id="1867259at2759"/>
<evidence type="ECO:0000256" key="6">
    <source>
        <dbReference type="ARBA" id="ARBA00022605"/>
    </source>
</evidence>
<evidence type="ECO:0000256" key="14">
    <source>
        <dbReference type="SAM" id="Phobius"/>
    </source>
</evidence>
<dbReference type="Gene3D" id="2.60.120.10">
    <property type="entry name" value="Jelly Rolls"/>
    <property type="match status" value="1"/>
</dbReference>
<proteinExistence type="inferred from homology"/>
<dbReference type="EC" id="1.13.11.53" evidence="13"/>
<dbReference type="PANTHER" id="PTHR23418:SF0">
    <property type="entry name" value="ACIREDUCTONE DIOXYGENASE"/>
    <property type="match status" value="1"/>
</dbReference>
<dbReference type="InterPro" id="IPR027496">
    <property type="entry name" value="ARD_euk"/>
</dbReference>
<sequence length="240" mass="29001">MVVAWYMDESQEDQRKPHQLRPNRPVNCEELRQLGVRSWKLDADSYETDPELAQIRKEENYCWMDIITIHKDKLPNYEEKIKIFFEEHLHLDDEIRYILDGSGYFDVRDKADKWIRIYMEKGDMITLPAGIYHRFTLDENNYVKAMRLFVGEPVWTPYNRPADHFEARQKWYSGGPGITANWPYWRQLTRPDDSSCCLPSNTDMLCFYFSLLTESYFFLIYFEFIFLLIHVEFLLNYFTC</sequence>
<feature type="transmembrane region" description="Helical" evidence="14">
    <location>
        <begin position="216"/>
        <end position="238"/>
    </location>
</feature>
<feature type="binding site" evidence="13">
    <location>
        <position position="90"/>
    </location>
    <ligand>
        <name>Ni(2+)</name>
        <dbReference type="ChEBI" id="CHEBI:49786"/>
        <note>for nickel-dependent acireductone dioxygenase activity</note>
    </ligand>
</feature>
<keyword evidence="5 13" id="KW-0533">Nickel</keyword>
<feature type="binding site" evidence="13">
    <location>
        <position position="88"/>
    </location>
    <ligand>
        <name>Fe(2+)</name>
        <dbReference type="ChEBI" id="CHEBI:29033"/>
        <note>for iron-dependent acireductone dioxygenase activity</note>
    </ligand>
</feature>
<evidence type="ECO:0000256" key="1">
    <source>
        <dbReference type="ARBA" id="ARBA00000428"/>
    </source>
</evidence>
<dbReference type="GO" id="GO:0019509">
    <property type="term" value="P:L-methionine salvage from methylthioadenosine"/>
    <property type="evidence" value="ECO:0007669"/>
    <property type="project" value="UniProtKB-UniRule"/>
</dbReference>